<dbReference type="AlphaFoldDB" id="A0A813LTZ3"/>
<sequence length="118" mass="12594">MPLRAAALAGVIAAGMGGGDAALADVYGGLDNSNIQLADKPVSMGGQPSGGLDGTYEMKGKAKKIDFTDDEKVLKAEERFEAKFDEYVGVFGILFVGAFVAPMVTYFWYVRDTDPFQN</sequence>
<dbReference type="EMBL" id="CAJNNW010036807">
    <property type="protein sequence ID" value="CAE8737731.1"/>
    <property type="molecule type" value="Genomic_DNA"/>
</dbReference>
<name>A0A813LTZ3_POLGL</name>
<gene>
    <name evidence="2" type="ORF">PGLA2088_LOCUS48886</name>
</gene>
<proteinExistence type="predicted"/>
<keyword evidence="1" id="KW-0812">Transmembrane</keyword>
<feature type="transmembrane region" description="Helical" evidence="1">
    <location>
        <begin position="87"/>
        <end position="109"/>
    </location>
</feature>
<accession>A0A813LTZ3</accession>
<dbReference type="Proteomes" id="UP000626109">
    <property type="component" value="Unassembled WGS sequence"/>
</dbReference>
<keyword evidence="1" id="KW-0472">Membrane</keyword>
<protein>
    <submittedName>
        <fullName evidence="2">Uncharacterized protein</fullName>
    </submittedName>
</protein>
<evidence type="ECO:0000313" key="2">
    <source>
        <dbReference type="EMBL" id="CAE8737731.1"/>
    </source>
</evidence>
<reference evidence="2" key="1">
    <citation type="submission" date="2021-02" db="EMBL/GenBank/DDBJ databases">
        <authorList>
            <person name="Dougan E. K."/>
            <person name="Rhodes N."/>
            <person name="Thang M."/>
            <person name="Chan C."/>
        </authorList>
    </citation>
    <scope>NUCLEOTIDE SEQUENCE</scope>
</reference>
<evidence type="ECO:0000313" key="3">
    <source>
        <dbReference type="Proteomes" id="UP000626109"/>
    </source>
</evidence>
<evidence type="ECO:0000256" key="1">
    <source>
        <dbReference type="SAM" id="Phobius"/>
    </source>
</evidence>
<keyword evidence="1" id="KW-1133">Transmembrane helix</keyword>
<comment type="caution">
    <text evidence="2">The sequence shown here is derived from an EMBL/GenBank/DDBJ whole genome shotgun (WGS) entry which is preliminary data.</text>
</comment>
<organism evidence="2 3">
    <name type="scientific">Polarella glacialis</name>
    <name type="common">Dinoflagellate</name>
    <dbReference type="NCBI Taxonomy" id="89957"/>
    <lineage>
        <taxon>Eukaryota</taxon>
        <taxon>Sar</taxon>
        <taxon>Alveolata</taxon>
        <taxon>Dinophyceae</taxon>
        <taxon>Suessiales</taxon>
        <taxon>Suessiaceae</taxon>
        <taxon>Polarella</taxon>
    </lineage>
</organism>